<dbReference type="EMBL" id="VLPK01000002">
    <property type="protein sequence ID" value="TSJ40974.1"/>
    <property type="molecule type" value="Genomic_DNA"/>
</dbReference>
<gene>
    <name evidence="2" type="ORF">FO440_14670</name>
</gene>
<feature type="chain" id="PRO_5022125436" description="Porin family protein" evidence="1">
    <location>
        <begin position="19"/>
        <end position="204"/>
    </location>
</feature>
<dbReference type="Proteomes" id="UP000318733">
    <property type="component" value="Unassembled WGS sequence"/>
</dbReference>
<name>A0A556MM17_9SPHI</name>
<dbReference type="AlphaFoldDB" id="A0A556MM17"/>
<evidence type="ECO:0000313" key="2">
    <source>
        <dbReference type="EMBL" id="TSJ40974.1"/>
    </source>
</evidence>
<organism evidence="2 3">
    <name type="scientific">Mucilaginibacter corticis</name>
    <dbReference type="NCBI Taxonomy" id="2597670"/>
    <lineage>
        <taxon>Bacteria</taxon>
        <taxon>Pseudomonadati</taxon>
        <taxon>Bacteroidota</taxon>
        <taxon>Sphingobacteriia</taxon>
        <taxon>Sphingobacteriales</taxon>
        <taxon>Sphingobacteriaceae</taxon>
        <taxon>Mucilaginibacter</taxon>
    </lineage>
</organism>
<sequence length="204" mass="22672">MKQIFTLAIFLTGLTAFAQRQPAAPLVAKALLSKRDTTIESDTSKENQEPRYYYLSVNTNIFVNTKGGFAKRFAPAIEFGRTYGIFDIGLATGYAKTTGGDTTHYLEFRPTINVFSKGRFAEALCLGGGYVFRAKQGLMTEICNSINFNVSENIALAVTQGYVFYDGTNDNRGTQYMGLAFTYNFLKPHSVNKQRKKKALVSDN</sequence>
<evidence type="ECO:0000313" key="3">
    <source>
        <dbReference type="Proteomes" id="UP000318733"/>
    </source>
</evidence>
<dbReference type="RefSeq" id="WP_144249012.1">
    <property type="nucleotide sequence ID" value="NZ_VLPK01000002.1"/>
</dbReference>
<feature type="signal peptide" evidence="1">
    <location>
        <begin position="1"/>
        <end position="18"/>
    </location>
</feature>
<comment type="caution">
    <text evidence="2">The sequence shown here is derived from an EMBL/GenBank/DDBJ whole genome shotgun (WGS) entry which is preliminary data.</text>
</comment>
<evidence type="ECO:0008006" key="4">
    <source>
        <dbReference type="Google" id="ProtNLM"/>
    </source>
</evidence>
<evidence type="ECO:0000256" key="1">
    <source>
        <dbReference type="SAM" id="SignalP"/>
    </source>
</evidence>
<proteinExistence type="predicted"/>
<reference evidence="2 3" key="1">
    <citation type="submission" date="2019-07" db="EMBL/GenBank/DDBJ databases">
        <authorList>
            <person name="Huq M.A."/>
        </authorList>
    </citation>
    <scope>NUCLEOTIDE SEQUENCE [LARGE SCALE GENOMIC DNA]</scope>
    <source>
        <strain evidence="2 3">MAH-19</strain>
    </source>
</reference>
<keyword evidence="3" id="KW-1185">Reference proteome</keyword>
<keyword evidence="1" id="KW-0732">Signal</keyword>
<accession>A0A556MM17</accession>
<protein>
    <recommendedName>
        <fullName evidence="4">Porin family protein</fullName>
    </recommendedName>
</protein>
<dbReference type="OrthoDB" id="791340at2"/>